<dbReference type="Gene3D" id="1.20.1250.20">
    <property type="entry name" value="MFS general substrate transporter like domains"/>
    <property type="match status" value="1"/>
</dbReference>
<dbReference type="InterPro" id="IPR036259">
    <property type="entry name" value="MFS_trans_sf"/>
</dbReference>
<keyword evidence="6" id="KW-0325">Glycoprotein</keyword>
<feature type="compositionally biased region" description="Basic and acidic residues" evidence="7">
    <location>
        <begin position="1"/>
        <end position="10"/>
    </location>
</feature>
<keyword evidence="3 8" id="KW-0812">Transmembrane</keyword>
<evidence type="ECO:0000256" key="6">
    <source>
        <dbReference type="ARBA" id="ARBA00023180"/>
    </source>
</evidence>
<dbReference type="InterPro" id="IPR011701">
    <property type="entry name" value="MFS"/>
</dbReference>
<keyword evidence="5 8" id="KW-0472">Membrane</keyword>
<dbReference type="Gene3D" id="1.20.1720.10">
    <property type="entry name" value="Multidrug resistance protein D"/>
    <property type="match status" value="1"/>
</dbReference>
<dbReference type="GO" id="GO:0005886">
    <property type="term" value="C:plasma membrane"/>
    <property type="evidence" value="ECO:0007669"/>
    <property type="project" value="TreeGrafter"/>
</dbReference>
<feature type="region of interest" description="Disordered" evidence="7">
    <location>
        <begin position="1"/>
        <end position="41"/>
    </location>
</feature>
<reference evidence="10" key="1">
    <citation type="submission" date="2023-06" db="EMBL/GenBank/DDBJ databases">
        <authorList>
            <person name="Noh H."/>
        </authorList>
    </citation>
    <scope>NUCLEOTIDE SEQUENCE</scope>
    <source>
        <strain evidence="10">DUCC20226</strain>
    </source>
</reference>
<dbReference type="SUPFAM" id="SSF103473">
    <property type="entry name" value="MFS general substrate transporter"/>
    <property type="match status" value="1"/>
</dbReference>
<feature type="transmembrane region" description="Helical" evidence="8">
    <location>
        <begin position="183"/>
        <end position="207"/>
    </location>
</feature>
<evidence type="ECO:0000313" key="10">
    <source>
        <dbReference type="EMBL" id="KAK2616072.1"/>
    </source>
</evidence>
<comment type="caution">
    <text evidence="10">The sequence shown here is derived from an EMBL/GenBank/DDBJ whole genome shotgun (WGS) entry which is preliminary data.</text>
</comment>
<feature type="transmembrane region" description="Helical" evidence="8">
    <location>
        <begin position="352"/>
        <end position="374"/>
    </location>
</feature>
<keyword evidence="11" id="KW-1185">Reference proteome</keyword>
<feature type="domain" description="Major facilitator superfamily (MFS) profile" evidence="9">
    <location>
        <begin position="60"/>
        <end position="572"/>
    </location>
</feature>
<organism evidence="10 11">
    <name type="scientific">Phomopsis amygdali</name>
    <name type="common">Fusicoccum amygdali</name>
    <dbReference type="NCBI Taxonomy" id="1214568"/>
    <lineage>
        <taxon>Eukaryota</taxon>
        <taxon>Fungi</taxon>
        <taxon>Dikarya</taxon>
        <taxon>Ascomycota</taxon>
        <taxon>Pezizomycotina</taxon>
        <taxon>Sordariomycetes</taxon>
        <taxon>Sordariomycetidae</taxon>
        <taxon>Diaporthales</taxon>
        <taxon>Diaporthaceae</taxon>
        <taxon>Diaporthe</taxon>
    </lineage>
</organism>
<feature type="transmembrane region" description="Helical" evidence="8">
    <location>
        <begin position="320"/>
        <end position="340"/>
    </location>
</feature>
<feature type="transmembrane region" description="Helical" evidence="8">
    <location>
        <begin position="282"/>
        <end position="300"/>
    </location>
</feature>
<feature type="transmembrane region" description="Helical" evidence="8">
    <location>
        <begin position="256"/>
        <end position="276"/>
    </location>
</feature>
<feature type="transmembrane region" description="Helical" evidence="8">
    <location>
        <begin position="126"/>
        <end position="151"/>
    </location>
</feature>
<protein>
    <recommendedName>
        <fullName evidence="9">Major facilitator superfamily (MFS) profile domain-containing protein</fullName>
    </recommendedName>
</protein>
<evidence type="ECO:0000256" key="7">
    <source>
        <dbReference type="SAM" id="MobiDB-lite"/>
    </source>
</evidence>
<dbReference type="PANTHER" id="PTHR23501">
    <property type="entry name" value="MAJOR FACILITATOR SUPERFAMILY"/>
    <property type="match status" value="1"/>
</dbReference>
<sequence length="572" mass="61515">MSASRFEKDASAGSETSPDNGASVRAHADASGSGQGTIDVPASDKPQAVEFHKDIRFWAIFIALGFAGLLTALEATITSTALPSIINDLNGAEQYIWANNGYFLAMTSLQPLYGQLSNVFGRRWPTILATAAFTLGSGICGGANSIGMLIAGRTVQGIGAGGINVLIEIIVCDLVPLRQRGQYLAMMFGLVALGTALGPFFGGLIVQYSTWRWVFYLNIPVGGVALLLLILFLNVKYKKQPTFARSLSRIDWIGNIVFIASISAILIALSWAGAIYPWNSSWVLVPLILGILGLAGFLILEKFVAEPMIPLRLLSNRTSLIAYILTFLHSIVTMWALYFLPIYFQGVKRYSSGYAGVALLPTILILIPTAAAGGSIMSKTGRYRPIHHIGYALITVGFGLFTLLNEGSSTGKWVGFQIVNSAGAGLIIPTLLPAVLASLTDADTALATATWAFLRSFGLTWGTAIPAAIFNNRVEEIADCIVDPSVRHDVTGGRAYEHAVRVYVNALHPETRSQFIGVLVDGLRRTWQVSIALSALGFLLVVLQKEVPLREELDTEFGMKDKKQTPDAEAVG</sequence>
<dbReference type="EMBL" id="JAUJFL010000001">
    <property type="protein sequence ID" value="KAK2616072.1"/>
    <property type="molecule type" value="Genomic_DNA"/>
</dbReference>
<dbReference type="PRINTS" id="PR01036">
    <property type="entry name" value="TCRTETB"/>
</dbReference>
<proteinExistence type="predicted"/>
<dbReference type="PROSITE" id="PS50850">
    <property type="entry name" value="MFS"/>
    <property type="match status" value="1"/>
</dbReference>
<evidence type="ECO:0000256" key="1">
    <source>
        <dbReference type="ARBA" id="ARBA00004141"/>
    </source>
</evidence>
<name>A0AAD9SUU6_PHOAM</name>
<accession>A0AAD9SUU6</accession>
<feature type="transmembrane region" description="Helical" evidence="8">
    <location>
        <begin position="95"/>
        <end position="114"/>
    </location>
</feature>
<dbReference type="CDD" id="cd17502">
    <property type="entry name" value="MFS_Azr1_MDR_like"/>
    <property type="match status" value="1"/>
</dbReference>
<dbReference type="AlphaFoldDB" id="A0AAD9SUU6"/>
<evidence type="ECO:0000256" key="8">
    <source>
        <dbReference type="SAM" id="Phobius"/>
    </source>
</evidence>
<evidence type="ECO:0000313" key="11">
    <source>
        <dbReference type="Proteomes" id="UP001265746"/>
    </source>
</evidence>
<evidence type="ECO:0000256" key="4">
    <source>
        <dbReference type="ARBA" id="ARBA00022989"/>
    </source>
</evidence>
<feature type="transmembrane region" description="Helical" evidence="8">
    <location>
        <begin position="416"/>
        <end position="439"/>
    </location>
</feature>
<keyword evidence="4 8" id="KW-1133">Transmembrane helix</keyword>
<evidence type="ECO:0000256" key="2">
    <source>
        <dbReference type="ARBA" id="ARBA00022448"/>
    </source>
</evidence>
<feature type="transmembrane region" description="Helical" evidence="8">
    <location>
        <begin position="213"/>
        <end position="235"/>
    </location>
</feature>
<feature type="transmembrane region" description="Helical" evidence="8">
    <location>
        <begin position="157"/>
        <end position="176"/>
    </location>
</feature>
<evidence type="ECO:0000256" key="3">
    <source>
        <dbReference type="ARBA" id="ARBA00022692"/>
    </source>
</evidence>
<dbReference type="PANTHER" id="PTHR23501:SF187">
    <property type="entry name" value="MAJOR FACILITATOR SUPERFAMILY (MFS) PROFILE DOMAIN-CONTAINING PROTEIN"/>
    <property type="match status" value="1"/>
</dbReference>
<evidence type="ECO:0000259" key="9">
    <source>
        <dbReference type="PROSITE" id="PS50850"/>
    </source>
</evidence>
<feature type="transmembrane region" description="Helical" evidence="8">
    <location>
        <begin position="386"/>
        <end position="404"/>
    </location>
</feature>
<feature type="transmembrane region" description="Helical" evidence="8">
    <location>
        <begin position="55"/>
        <end position="75"/>
    </location>
</feature>
<dbReference type="Pfam" id="PF07690">
    <property type="entry name" value="MFS_1"/>
    <property type="match status" value="1"/>
</dbReference>
<keyword evidence="2" id="KW-0813">Transport</keyword>
<evidence type="ECO:0000256" key="5">
    <source>
        <dbReference type="ARBA" id="ARBA00023136"/>
    </source>
</evidence>
<dbReference type="Proteomes" id="UP001265746">
    <property type="component" value="Unassembled WGS sequence"/>
</dbReference>
<dbReference type="InterPro" id="IPR020846">
    <property type="entry name" value="MFS_dom"/>
</dbReference>
<dbReference type="GO" id="GO:0022857">
    <property type="term" value="F:transmembrane transporter activity"/>
    <property type="evidence" value="ECO:0007669"/>
    <property type="project" value="InterPro"/>
</dbReference>
<gene>
    <name evidence="10" type="ORF">N8I77_002781</name>
</gene>
<comment type="subcellular location">
    <subcellularLocation>
        <location evidence="1">Membrane</location>
        <topology evidence="1">Multi-pass membrane protein</topology>
    </subcellularLocation>
</comment>